<keyword evidence="2" id="KW-1185">Reference proteome</keyword>
<dbReference type="PROSITE" id="PS51257">
    <property type="entry name" value="PROKAR_LIPOPROTEIN"/>
    <property type="match status" value="1"/>
</dbReference>
<sequence>MKKLLSLLIIFICSCESDYKTETIQVDNEHKINLPVFLSKTDTISQVAILEYQNTKKKLYTIVITDTKAEFDDAIHKHTVLDKIYINDATDPNNQYPSNLDGYSNYVLDFITKRGISIDVISDLEKTTINGLNARIISITGKADIDSTFYYWKFAFIEDKDKFYQVITWTLKNQENKYSRQMDSIIQSFERINKS</sequence>
<evidence type="ECO:0000313" key="1">
    <source>
        <dbReference type="EMBL" id="MCC9070018.1"/>
    </source>
</evidence>
<name>A0ABS8MMY1_9FLAO</name>
<organism evidence="1 2">
    <name type="scientific">Flavobacterium pisciphilum</name>
    <dbReference type="NCBI Taxonomy" id="2893755"/>
    <lineage>
        <taxon>Bacteria</taxon>
        <taxon>Pseudomonadati</taxon>
        <taxon>Bacteroidota</taxon>
        <taxon>Flavobacteriia</taxon>
        <taxon>Flavobacteriales</taxon>
        <taxon>Flavobacteriaceae</taxon>
        <taxon>Flavobacterium</taxon>
    </lineage>
</organism>
<dbReference type="RefSeq" id="WP_229986777.1">
    <property type="nucleotide sequence ID" value="NZ_JAJJMO010000001.1"/>
</dbReference>
<reference evidence="1" key="1">
    <citation type="submission" date="2021-11" db="EMBL/GenBank/DDBJ databases">
        <title>Description of novel Flavobacterium species.</title>
        <authorList>
            <person name="Saticioglu I.B."/>
            <person name="Ay H."/>
            <person name="Altun S."/>
            <person name="Duman M."/>
        </authorList>
    </citation>
    <scope>NUCLEOTIDE SEQUENCE</scope>
    <source>
        <strain evidence="1">F-65</strain>
    </source>
</reference>
<evidence type="ECO:0008006" key="3">
    <source>
        <dbReference type="Google" id="ProtNLM"/>
    </source>
</evidence>
<protein>
    <recommendedName>
        <fullName evidence="3">Lipoprotein</fullName>
    </recommendedName>
</protein>
<evidence type="ECO:0000313" key="2">
    <source>
        <dbReference type="Proteomes" id="UP001430919"/>
    </source>
</evidence>
<dbReference type="EMBL" id="JAJJMO010000001">
    <property type="protein sequence ID" value="MCC9070018.1"/>
    <property type="molecule type" value="Genomic_DNA"/>
</dbReference>
<proteinExistence type="predicted"/>
<gene>
    <name evidence="1" type="ORF">LNQ49_00170</name>
</gene>
<dbReference type="Gene3D" id="3.40.1000.10">
    <property type="entry name" value="Mog1/PsbP, alpha/beta/alpha sandwich"/>
    <property type="match status" value="1"/>
</dbReference>
<accession>A0ABS8MMY1</accession>
<comment type="caution">
    <text evidence="1">The sequence shown here is derived from an EMBL/GenBank/DDBJ whole genome shotgun (WGS) entry which is preliminary data.</text>
</comment>
<dbReference type="Proteomes" id="UP001430919">
    <property type="component" value="Unassembled WGS sequence"/>
</dbReference>